<reference evidence="2 3" key="2">
    <citation type="submission" date="2020-04" db="EMBL/GenBank/DDBJ databases">
        <authorList>
            <person name="Fomenkov A."/>
            <person name="Anton B.P."/>
            <person name="Roberts R.J."/>
        </authorList>
    </citation>
    <scope>NUCLEOTIDE SEQUENCE [LARGE SCALE GENOMIC DNA]</scope>
    <source>
        <strain evidence="2 3">CCAP 1403/13f</strain>
    </source>
</reference>
<reference evidence="2 3" key="1">
    <citation type="submission" date="2020-04" db="EMBL/GenBank/DDBJ databases">
        <title>Genome-Wide Identification of 5-Methylcytosine Sites in Bacterial Genomes By High-Throughput Sequencing of MspJI Restriction Fragments.</title>
        <authorList>
            <person name="Wu V."/>
        </authorList>
    </citation>
    <scope>NUCLEOTIDE SEQUENCE [LARGE SCALE GENOMIC DNA]</scope>
    <source>
        <strain evidence="2 3">CCAP 1403/13f</strain>
    </source>
</reference>
<dbReference type="AlphaFoldDB" id="A0A6H2C5K3"/>
<accession>A0A6H2C5K3</accession>
<dbReference type="Pfam" id="PF18735">
    <property type="entry name" value="HEPN_RiboL-PSP"/>
    <property type="match status" value="1"/>
</dbReference>
<dbReference type="EMBL" id="CP051206">
    <property type="protein sequence ID" value="QJB46580.1"/>
    <property type="molecule type" value="Genomic_DNA"/>
</dbReference>
<evidence type="ECO:0000259" key="1">
    <source>
        <dbReference type="Pfam" id="PF18735"/>
    </source>
</evidence>
<name>A0A6H2C5K3_DOLFA</name>
<dbReference type="Proteomes" id="UP000502433">
    <property type="component" value="Chromosome"/>
</dbReference>
<organism evidence="2 3">
    <name type="scientific">Dolichospermum flos-aquae CCAP 1403/13F</name>
    <dbReference type="NCBI Taxonomy" id="315271"/>
    <lineage>
        <taxon>Bacteria</taxon>
        <taxon>Bacillati</taxon>
        <taxon>Cyanobacteriota</taxon>
        <taxon>Cyanophyceae</taxon>
        <taxon>Nostocales</taxon>
        <taxon>Aphanizomenonaceae</taxon>
        <taxon>Dolichospermum</taxon>
    </lineage>
</organism>
<evidence type="ECO:0000313" key="2">
    <source>
        <dbReference type="EMBL" id="QJB46580.1"/>
    </source>
</evidence>
<proteinExistence type="predicted"/>
<dbReference type="KEGG" id="dfs:HGD76_22740"/>
<protein>
    <recommendedName>
        <fullName evidence="1">RiboL-PSP-HEPN domain-containing protein</fullName>
    </recommendedName>
</protein>
<feature type="domain" description="RiboL-PSP-HEPN" evidence="1">
    <location>
        <begin position="42"/>
        <end position="259"/>
    </location>
</feature>
<evidence type="ECO:0000313" key="3">
    <source>
        <dbReference type="Proteomes" id="UP000502433"/>
    </source>
</evidence>
<sequence>MFDNLLIAVKANISTIRSIIKTNEKMREIDFEDVSLYTEETKKILMNIFQDIPDKNNSRVYDQCAVVTRLYAIYESFVEDLIRDWLILLPSLYPDYSDLDSKIRNTHKNGVGRLLQEIQDEEENDEDKSQENKRYSHLSIEKVVQGLFDGKTGKHNYQLLPDAFLFHQQNLREGTLGKLLADAGIDKTGSWLVNHRDIKNFLKEIRGNQTTLEKELNILISYRNDAAHSTKTEDWLGFKPLLELCDFVESLCQALTELVTHQVIDHKTLIGQAQEVGKITRWYDKIQVAVLKASKNCLLSVGGSLFLVGDSYCKPAKIESIRNQDDESINEIETTPGMEVKLKFDIDARKNLCLYQLIT</sequence>
<dbReference type="RefSeq" id="WP_168697116.1">
    <property type="nucleotide sequence ID" value="NZ_CP051206.1"/>
</dbReference>
<gene>
    <name evidence="2" type="ORF">HGD76_22740</name>
</gene>
<dbReference type="InterPro" id="IPR041519">
    <property type="entry name" value="HEPN_RiboL-PSP"/>
</dbReference>